<keyword evidence="1" id="KW-1133">Transmembrane helix</keyword>
<proteinExistence type="predicted"/>
<sequence length="134" mass="15281">MKFSTKTNIMKICTRLSTAFTVWYLMFGNSYTILSKNQSIILVILFVLDAIILRYLFNDRMKENKSKEVFLQTDIFVLISLIVLIPLHLGIVHPIIGAVLSGSLIIYQAIAITHNIKERRKKKKQKKSGAIPSV</sequence>
<feature type="transmembrane region" description="Helical" evidence="1">
    <location>
        <begin position="69"/>
        <end position="89"/>
    </location>
</feature>
<evidence type="ECO:0000313" key="3">
    <source>
        <dbReference type="Proteomes" id="UP000603474"/>
    </source>
</evidence>
<dbReference type="Proteomes" id="UP000603474">
    <property type="component" value="Unassembled WGS sequence"/>
</dbReference>
<feature type="transmembrane region" description="Helical" evidence="1">
    <location>
        <begin position="12"/>
        <end position="34"/>
    </location>
</feature>
<keyword evidence="3" id="KW-1185">Reference proteome</keyword>
<organism evidence="2 3">
    <name type="scientific">Catenibacterium faecis</name>
    <dbReference type="NCBI Taxonomy" id="2764323"/>
    <lineage>
        <taxon>Bacteria</taxon>
        <taxon>Bacillati</taxon>
        <taxon>Bacillota</taxon>
        <taxon>Erysipelotrichia</taxon>
        <taxon>Erysipelotrichales</taxon>
        <taxon>Coprobacillaceae</taxon>
        <taxon>Catenibacterium</taxon>
    </lineage>
</organism>
<feature type="transmembrane region" description="Helical" evidence="1">
    <location>
        <begin position="95"/>
        <end position="116"/>
    </location>
</feature>
<accession>A0ABR7K865</accession>
<name>A0ABR7K865_9FIRM</name>
<keyword evidence="1" id="KW-0472">Membrane</keyword>
<protein>
    <submittedName>
        <fullName evidence="2">Uncharacterized protein</fullName>
    </submittedName>
</protein>
<reference evidence="2 3" key="1">
    <citation type="submission" date="2020-08" db="EMBL/GenBank/DDBJ databases">
        <authorList>
            <person name="Liu C."/>
            <person name="Sun Q."/>
        </authorList>
    </citation>
    <scope>NUCLEOTIDE SEQUENCE [LARGE SCALE GENOMIC DNA]</scope>
    <source>
        <strain evidence="2 3">NSJ-22</strain>
    </source>
</reference>
<evidence type="ECO:0000313" key="2">
    <source>
        <dbReference type="EMBL" id="MBC6008914.1"/>
    </source>
</evidence>
<dbReference type="EMBL" id="JACRWG010000002">
    <property type="protein sequence ID" value="MBC6008914.1"/>
    <property type="molecule type" value="Genomic_DNA"/>
</dbReference>
<gene>
    <name evidence="2" type="ORF">H8909_01370</name>
</gene>
<feature type="transmembrane region" description="Helical" evidence="1">
    <location>
        <begin position="40"/>
        <end position="57"/>
    </location>
</feature>
<comment type="caution">
    <text evidence="2">The sequence shown here is derived from an EMBL/GenBank/DDBJ whole genome shotgun (WGS) entry which is preliminary data.</text>
</comment>
<dbReference type="RefSeq" id="WP_187011559.1">
    <property type="nucleotide sequence ID" value="NZ_JACRWG010000002.1"/>
</dbReference>
<keyword evidence="1" id="KW-0812">Transmembrane</keyword>
<evidence type="ECO:0000256" key="1">
    <source>
        <dbReference type="SAM" id="Phobius"/>
    </source>
</evidence>